<feature type="compositionally biased region" description="Pro residues" evidence="5">
    <location>
        <begin position="1657"/>
        <end position="1669"/>
    </location>
</feature>
<organism evidence="9 10">
    <name type="scientific">Exidia glandulosa HHB12029</name>
    <dbReference type="NCBI Taxonomy" id="1314781"/>
    <lineage>
        <taxon>Eukaryota</taxon>
        <taxon>Fungi</taxon>
        <taxon>Dikarya</taxon>
        <taxon>Basidiomycota</taxon>
        <taxon>Agaricomycotina</taxon>
        <taxon>Agaricomycetes</taxon>
        <taxon>Auriculariales</taxon>
        <taxon>Exidiaceae</taxon>
        <taxon>Exidia</taxon>
    </lineage>
</organism>
<evidence type="ECO:0000313" key="10">
    <source>
        <dbReference type="Proteomes" id="UP000077266"/>
    </source>
</evidence>
<feature type="compositionally biased region" description="Basic and acidic residues" evidence="5">
    <location>
        <begin position="471"/>
        <end position="493"/>
    </location>
</feature>
<dbReference type="InterPro" id="IPR021418">
    <property type="entry name" value="THO_THOC2_C"/>
</dbReference>
<evidence type="ECO:0000259" key="6">
    <source>
        <dbReference type="Pfam" id="PF11262"/>
    </source>
</evidence>
<feature type="region of interest" description="Disordered" evidence="5">
    <location>
        <begin position="1029"/>
        <end position="1085"/>
    </location>
</feature>
<dbReference type="STRING" id="1314781.A0A165QNN8"/>
<evidence type="ECO:0000259" key="8">
    <source>
        <dbReference type="Pfam" id="PF16134"/>
    </source>
</evidence>
<dbReference type="GO" id="GO:0006397">
    <property type="term" value="P:mRNA processing"/>
    <property type="evidence" value="ECO:0007669"/>
    <property type="project" value="InterPro"/>
</dbReference>
<feature type="domain" description="THO complex subunitTHOC2 C-terminal" evidence="6">
    <location>
        <begin position="1108"/>
        <end position="1419"/>
    </location>
</feature>
<dbReference type="Proteomes" id="UP000077266">
    <property type="component" value="Unassembled WGS sequence"/>
</dbReference>
<evidence type="ECO:0000256" key="5">
    <source>
        <dbReference type="SAM" id="MobiDB-lite"/>
    </source>
</evidence>
<accession>A0A165QNN8</accession>
<dbReference type="OrthoDB" id="29024at2759"/>
<gene>
    <name evidence="9" type="ORF">EXIGLDRAFT_715906</name>
</gene>
<comment type="subcellular location">
    <subcellularLocation>
        <location evidence="1">Nucleus</location>
    </subcellularLocation>
</comment>
<dbReference type="InterPro" id="IPR032302">
    <property type="entry name" value="THOC2_N"/>
</dbReference>
<dbReference type="GO" id="GO:0003729">
    <property type="term" value="F:mRNA binding"/>
    <property type="evidence" value="ECO:0007669"/>
    <property type="project" value="TreeGrafter"/>
</dbReference>
<name>A0A165QNN8_EXIGL</name>
<dbReference type="InterPro" id="IPR040007">
    <property type="entry name" value="Tho2"/>
</dbReference>
<feature type="compositionally biased region" description="Basic and acidic residues" evidence="5">
    <location>
        <begin position="1821"/>
        <end position="1898"/>
    </location>
</feature>
<feature type="domain" description="THO complex subunit 2 N-terminal" evidence="8">
    <location>
        <begin position="7"/>
        <end position="744"/>
    </location>
</feature>
<feature type="compositionally biased region" description="Basic and acidic residues" evidence="5">
    <location>
        <begin position="1994"/>
        <end position="2019"/>
    </location>
</feature>
<feature type="compositionally biased region" description="Basic and acidic residues" evidence="5">
    <location>
        <begin position="1029"/>
        <end position="1043"/>
    </location>
</feature>
<evidence type="ECO:0000313" key="9">
    <source>
        <dbReference type="EMBL" id="KZW03863.1"/>
    </source>
</evidence>
<evidence type="ECO:0000256" key="3">
    <source>
        <dbReference type="ARBA" id="ARBA00019596"/>
    </source>
</evidence>
<dbReference type="InterPro" id="IPR021726">
    <property type="entry name" value="THO_THOC2_N"/>
</dbReference>
<evidence type="ECO:0000259" key="7">
    <source>
        <dbReference type="Pfam" id="PF11732"/>
    </source>
</evidence>
<feature type="compositionally biased region" description="Low complexity" evidence="5">
    <location>
        <begin position="1454"/>
        <end position="1495"/>
    </location>
</feature>
<feature type="compositionally biased region" description="Low complexity" evidence="5">
    <location>
        <begin position="1670"/>
        <end position="1680"/>
    </location>
</feature>
<feature type="domain" description="THO complex subunitTHOC2 N-terminal" evidence="7">
    <location>
        <begin position="748"/>
        <end position="823"/>
    </location>
</feature>
<dbReference type="Pfam" id="PF11732">
    <property type="entry name" value="Thoc2"/>
    <property type="match status" value="1"/>
</dbReference>
<dbReference type="InParanoid" id="A0A165QNN8"/>
<feature type="region of interest" description="Disordered" evidence="5">
    <location>
        <begin position="455"/>
        <end position="495"/>
    </location>
</feature>
<dbReference type="PANTHER" id="PTHR21597:SF0">
    <property type="entry name" value="THO COMPLEX SUBUNIT 2"/>
    <property type="match status" value="1"/>
</dbReference>
<reference evidence="9 10" key="1">
    <citation type="journal article" date="2016" name="Mol. Biol. Evol.">
        <title>Comparative Genomics of Early-Diverging Mushroom-Forming Fungi Provides Insights into the Origins of Lignocellulose Decay Capabilities.</title>
        <authorList>
            <person name="Nagy L.G."/>
            <person name="Riley R."/>
            <person name="Tritt A."/>
            <person name="Adam C."/>
            <person name="Daum C."/>
            <person name="Floudas D."/>
            <person name="Sun H."/>
            <person name="Yadav J.S."/>
            <person name="Pangilinan J."/>
            <person name="Larsson K.H."/>
            <person name="Matsuura K."/>
            <person name="Barry K."/>
            <person name="Labutti K."/>
            <person name="Kuo R."/>
            <person name="Ohm R.A."/>
            <person name="Bhattacharya S.S."/>
            <person name="Shirouzu T."/>
            <person name="Yoshinaga Y."/>
            <person name="Martin F.M."/>
            <person name="Grigoriev I.V."/>
            <person name="Hibbett D.S."/>
        </authorList>
    </citation>
    <scope>NUCLEOTIDE SEQUENCE [LARGE SCALE GENOMIC DNA]</scope>
    <source>
        <strain evidence="9 10">HHB12029</strain>
    </source>
</reference>
<feature type="compositionally biased region" description="Basic and acidic residues" evidence="5">
    <location>
        <begin position="1637"/>
        <end position="1653"/>
    </location>
</feature>
<dbReference type="FunCoup" id="A0A165QNN8">
    <property type="interactions" value="819"/>
</dbReference>
<evidence type="ECO:0000256" key="1">
    <source>
        <dbReference type="ARBA" id="ARBA00004123"/>
    </source>
</evidence>
<feature type="compositionally biased region" description="Basic and acidic residues" evidence="5">
    <location>
        <begin position="1804"/>
        <end position="1814"/>
    </location>
</feature>
<comment type="similarity">
    <text evidence="2">Belongs to the THOC2 family.</text>
</comment>
<proteinExistence type="inferred from homology"/>
<protein>
    <recommendedName>
        <fullName evidence="3">THO complex subunit 2</fullName>
    </recommendedName>
</protein>
<dbReference type="GO" id="GO:0006406">
    <property type="term" value="P:mRNA export from nucleus"/>
    <property type="evidence" value="ECO:0007669"/>
    <property type="project" value="InterPro"/>
</dbReference>
<dbReference type="Pfam" id="PF11262">
    <property type="entry name" value="Tho2"/>
    <property type="match status" value="1"/>
</dbReference>
<dbReference type="PANTHER" id="PTHR21597">
    <property type="entry name" value="THO2 PROTEIN"/>
    <property type="match status" value="1"/>
</dbReference>
<dbReference type="GO" id="GO:0000445">
    <property type="term" value="C:THO complex part of transcription export complex"/>
    <property type="evidence" value="ECO:0007669"/>
    <property type="project" value="TreeGrafter"/>
</dbReference>
<evidence type="ECO:0000256" key="2">
    <source>
        <dbReference type="ARBA" id="ARBA00007857"/>
    </source>
</evidence>
<feature type="compositionally biased region" description="Basic and acidic residues" evidence="5">
    <location>
        <begin position="1711"/>
        <end position="1785"/>
    </location>
</feature>
<dbReference type="Pfam" id="PF16134">
    <property type="entry name" value="THOC2_N"/>
    <property type="match status" value="1"/>
</dbReference>
<feature type="compositionally biased region" description="Polar residues" evidence="5">
    <location>
        <begin position="1044"/>
        <end position="1062"/>
    </location>
</feature>
<feature type="compositionally biased region" description="Low complexity" evidence="5">
    <location>
        <begin position="1522"/>
        <end position="1533"/>
    </location>
</feature>
<evidence type="ECO:0000256" key="4">
    <source>
        <dbReference type="ARBA" id="ARBA00023242"/>
    </source>
</evidence>
<sequence>MPDISALLASWSSASENDLLNALLPHVRNASDTSSSAALYDAFHTLTARTISSLSPPGHIIKPADVASFVHKLVNQLPSSSSAPDHATTNAIDETLVDVLWALDTHIDDIIQDAVAVERAANAPKKDGDATMATDQDADRLANAKAKRASADADRATLAEVVKLLLQNNVVQLATCRARLDFGLLVLVGLVNNKAALEKKEVQTKTRLFYRQNKFNLLREQSEGYTKLSVELIASIGPAHSSDDAKPVESPEHIRARAAEVWDKVVSLVGYFDLDPNRVLDIILDVFSYNIYTHHSFFLELLRCSPWCGGAADGTAHPVDVEMDSSTEGSKYAGLSFDNVLRVARGLPVLHDVGDEMDVDDDTADKPPTKKAPVCAQVLGFKYKYFQTSGRDVPKSLSYLAAFLIREHVITIDDLLPHLYPDDTEMAAEKEKFDKDIVERISNARASALAMAAPLAADEPSIKPRTTTSSDPKKKDDKKDAADKEKDKPKDPPNQRLSLLQALLALGALEPAFDILSHVPWLPSASPEVAELLLRLAHHSLNPLYESTVNRHERYHQAVMGAKAKFSPTSGLVPAAAKKLALTAYAPTPPSTATTDYVFFYPQWSEWVPVCRQHSDVRDVVEPILRFVGVQVFRDPEFMTKLCRVGKTQVCVSHVSDEVCELWVRISRLYLLPGMSMLNNNTTISAELWPILRVMDATTRWGLYGEWATHMYKVYPEMRVRKVEAEREAKAIMRRLSTKTVTTLNRSVAKLAHCNPCILFAHMVNQVQAYDNMAEVVVESLKFCALMPFDVLLFIVLETLANPDKERLKDDGISVSQWLQSLASFIGILCRRYQQVDCSLILRYVVNRLRAQEVMEIIVLRELIAKMTGMQPPENMSEQQIVALSGGPILRIEAIASETRGILLEKPLLHTRAMERFMTGLNSQGMAKALLVLIAKQRQLCLFTSSNVRHLKALSTLYDSVHQVLTLFIDCLATGLSPSVYSALLPSYKDLCQKYSMDPYMAIQIYRPKLHKDIVAHIQARSKESAEEAERRLKAALAAKREPSASSADTKGASTPDPTKSNPVKEEKPVTNGSTDSPMDAEPSPWLPLLEPVIRDAEEVLGPRVAELMGAPFFVTFWQLGLYDVNPPNKRYDEERTRHTTLLKKTSDAIADVNTKSARVRELKTRKERIAASFEALGKEYSTMASNFEFTMKRLAREKQHWFPAATERSQELVQQILQHCIMPRALISPMDADFCSHFIKIVHERATPSFHTLRIYDKIFNDGVSSVVYSCTENEARNLGRFLRNALQDLKAWSDPKSDFLEQTIKGSTSLLPGFQKQWNATATSFTASDVVDKSVMRLLLRKWHMKLGVGLTQCVDGTEYMQIYNAIIILKELLPVMPRTDTNFAIGTSIHDCMKRCIAKETREDLKVLAQAYMAHLLKVRDTWDQKEAKPKPAPASAAQRTSGSSDAKARPSTTMPSGTSATTSTSTSRNAASSTSSTSKPQASSTAPSASTDGKASSTKSALDSIPRPEVVKRVARNSSDASPKASPKPEGANGQRRDDKPADAAKSTTAPPVRPAGLPTKPEPAPRSSQNGTHSALKEPASPIRQPPPAGGQRREPPASPRGHRQQDDPARPQTQVMPPPAAPSQTTAAQDMRARATRDDRERNDTRAASRGPPPRSSSPPSRRPSPTRGNGRNGAQDTSGAGPRAERDGDRSRAHPEAPSRAALHGREGHGDSRDVRDARERPPSGRARDDDRGSDDRSRDRDRHHAPDSRDREHASRDGRSTGTARPEDDARGSDPARRLSGASSAADESASKRRRHGEDEAQDRSSKRSSSSRHGDKESGGHRDREERTSRSHRREKERTDKDKDKERDRRESSEKRSHRKDRDGRDDTERERESRPAETSEKTLDKSTRPSDSSAGNGKAPAVPPSGPRAMAVPDAPRTNRADAPAPSTSRAADANRDNERQPANPPATQPAAAQPQQTGTPSLRDRLGGFQAATPERNAGNTSGKEEGHSENRGMKRNLADRTGGRDAEAEGGTPPHKRPKLQRQRYPLNAGQLDKERG</sequence>
<feature type="compositionally biased region" description="Basic and acidic residues" evidence="5">
    <location>
        <begin position="1690"/>
        <end position="1704"/>
    </location>
</feature>
<dbReference type="EMBL" id="KV425882">
    <property type="protein sequence ID" value="KZW03863.1"/>
    <property type="molecule type" value="Genomic_DNA"/>
</dbReference>
<feature type="compositionally biased region" description="Low complexity" evidence="5">
    <location>
        <begin position="1959"/>
        <end position="1968"/>
    </location>
</feature>
<keyword evidence="10" id="KW-1185">Reference proteome</keyword>
<feature type="region of interest" description="Disordered" evidence="5">
    <location>
        <begin position="1426"/>
        <end position="2049"/>
    </location>
</feature>
<keyword evidence="4" id="KW-0539">Nucleus</keyword>